<keyword evidence="4" id="KW-0479">Metal-binding</keyword>
<evidence type="ECO:0000256" key="8">
    <source>
        <dbReference type="ARBA" id="ARBA00048968"/>
    </source>
</evidence>
<keyword evidence="3" id="KW-0808">Transferase</keyword>
<dbReference type="Proteomes" id="UP000582837">
    <property type="component" value="Unassembled WGS sequence"/>
</dbReference>
<comment type="catalytic activity">
    <reaction evidence="1">
        <text>inosine + phosphate = alpha-D-ribose 1-phosphate + hypoxanthine</text>
        <dbReference type="Rhea" id="RHEA:27646"/>
        <dbReference type="ChEBI" id="CHEBI:17368"/>
        <dbReference type="ChEBI" id="CHEBI:17596"/>
        <dbReference type="ChEBI" id="CHEBI:43474"/>
        <dbReference type="ChEBI" id="CHEBI:57720"/>
        <dbReference type="EC" id="2.4.2.1"/>
    </reaction>
    <physiologicalReaction direction="left-to-right" evidence="1">
        <dbReference type="Rhea" id="RHEA:27647"/>
    </physiologicalReaction>
</comment>
<dbReference type="RefSeq" id="WP_170036359.1">
    <property type="nucleotide sequence ID" value="NZ_JABDTL010000002.1"/>
</dbReference>
<proteinExistence type="inferred from homology"/>
<dbReference type="InterPro" id="IPR038371">
    <property type="entry name" value="Cu_polyphenol_OxRdtase_sf"/>
</dbReference>
<dbReference type="GO" id="GO:0005507">
    <property type="term" value="F:copper ion binding"/>
    <property type="evidence" value="ECO:0007669"/>
    <property type="project" value="TreeGrafter"/>
</dbReference>
<protein>
    <recommendedName>
        <fullName evidence="12">Purine nucleoside phosphorylase</fullName>
    </recommendedName>
</protein>
<dbReference type="PANTHER" id="PTHR30616:SF2">
    <property type="entry name" value="PURINE NUCLEOSIDE PHOSPHORYLASE LACC1"/>
    <property type="match status" value="1"/>
</dbReference>
<keyword evidence="11" id="KW-1185">Reference proteome</keyword>
<sequence length="259" mass="28085">MAGGARQITEVLAEGEVPLWVHPEWRERFPWLVQGTTGRGREDEPFDLGLSGAQPVGQAVDRWRRLRAASGLDVVAHSRQVHAADLWIHREVGAPGIQVMDGFDGHITDRRGLLITVGVADCVPVSVIDPATSVVAMLHAGWRGTAAGIVERAIHRMVESWQAAPEGMHVHCGPAICGECYEVGPEVHEAVNPGFPVPEGRANIDVRASIVRRVMELGVPAENVTVSTHCTRCGEPDFFSHRGGSKARQMGVLGMVERR</sequence>
<comment type="catalytic activity">
    <reaction evidence="7">
        <text>adenosine + H2O + H(+) = inosine + NH4(+)</text>
        <dbReference type="Rhea" id="RHEA:24408"/>
        <dbReference type="ChEBI" id="CHEBI:15377"/>
        <dbReference type="ChEBI" id="CHEBI:15378"/>
        <dbReference type="ChEBI" id="CHEBI:16335"/>
        <dbReference type="ChEBI" id="CHEBI:17596"/>
        <dbReference type="ChEBI" id="CHEBI:28938"/>
        <dbReference type="EC" id="3.5.4.4"/>
    </reaction>
    <physiologicalReaction direction="left-to-right" evidence="7">
        <dbReference type="Rhea" id="RHEA:24409"/>
    </physiologicalReaction>
</comment>
<dbReference type="Gene3D" id="3.60.140.10">
    <property type="entry name" value="CNF1/YfiH-like putative cysteine hydrolases"/>
    <property type="match status" value="1"/>
</dbReference>
<dbReference type="EMBL" id="JACHIA010000036">
    <property type="protein sequence ID" value="MBB6074008.1"/>
    <property type="molecule type" value="Genomic_DNA"/>
</dbReference>
<dbReference type="AlphaFoldDB" id="A0A841H7P4"/>
<keyword evidence="6" id="KW-0862">Zinc</keyword>
<evidence type="ECO:0000256" key="3">
    <source>
        <dbReference type="ARBA" id="ARBA00022679"/>
    </source>
</evidence>
<evidence type="ECO:0000256" key="6">
    <source>
        <dbReference type="ARBA" id="ARBA00022833"/>
    </source>
</evidence>
<evidence type="ECO:0000256" key="1">
    <source>
        <dbReference type="ARBA" id="ARBA00000553"/>
    </source>
</evidence>
<dbReference type="PANTHER" id="PTHR30616">
    <property type="entry name" value="UNCHARACTERIZED PROTEIN YFIH"/>
    <property type="match status" value="1"/>
</dbReference>
<organism evidence="10 11">
    <name type="scientific">Longimicrobium terrae</name>
    <dbReference type="NCBI Taxonomy" id="1639882"/>
    <lineage>
        <taxon>Bacteria</taxon>
        <taxon>Pseudomonadati</taxon>
        <taxon>Gemmatimonadota</taxon>
        <taxon>Longimicrobiia</taxon>
        <taxon>Longimicrobiales</taxon>
        <taxon>Longimicrobiaceae</taxon>
        <taxon>Longimicrobium</taxon>
    </lineage>
</organism>
<dbReference type="Pfam" id="PF02578">
    <property type="entry name" value="Cu-oxidase_4"/>
    <property type="match status" value="1"/>
</dbReference>
<dbReference type="GO" id="GO:0017061">
    <property type="term" value="F:S-methyl-5-thioadenosine phosphorylase activity"/>
    <property type="evidence" value="ECO:0007669"/>
    <property type="project" value="UniProtKB-EC"/>
</dbReference>
<evidence type="ECO:0000256" key="9">
    <source>
        <dbReference type="ARBA" id="ARBA00049893"/>
    </source>
</evidence>
<accession>A0A841H7P4</accession>
<evidence type="ECO:0000256" key="5">
    <source>
        <dbReference type="ARBA" id="ARBA00022801"/>
    </source>
</evidence>
<evidence type="ECO:0000256" key="2">
    <source>
        <dbReference type="ARBA" id="ARBA00007353"/>
    </source>
</evidence>
<comment type="catalytic activity">
    <reaction evidence="9">
        <text>S-methyl-5'-thioadenosine + phosphate = 5-(methylsulfanyl)-alpha-D-ribose 1-phosphate + adenine</text>
        <dbReference type="Rhea" id="RHEA:11852"/>
        <dbReference type="ChEBI" id="CHEBI:16708"/>
        <dbReference type="ChEBI" id="CHEBI:17509"/>
        <dbReference type="ChEBI" id="CHEBI:43474"/>
        <dbReference type="ChEBI" id="CHEBI:58533"/>
        <dbReference type="EC" id="2.4.2.28"/>
    </reaction>
    <physiologicalReaction direction="left-to-right" evidence="9">
        <dbReference type="Rhea" id="RHEA:11853"/>
    </physiologicalReaction>
</comment>
<dbReference type="InterPro" id="IPR011324">
    <property type="entry name" value="Cytotoxic_necrot_fac-like_cat"/>
</dbReference>
<comment type="caution">
    <text evidence="10">The sequence shown here is derived from an EMBL/GenBank/DDBJ whole genome shotgun (WGS) entry which is preliminary data.</text>
</comment>
<dbReference type="SUPFAM" id="SSF64438">
    <property type="entry name" value="CNF1/YfiH-like putative cysteine hydrolases"/>
    <property type="match status" value="1"/>
</dbReference>
<evidence type="ECO:0000256" key="7">
    <source>
        <dbReference type="ARBA" id="ARBA00047989"/>
    </source>
</evidence>
<evidence type="ECO:0008006" key="12">
    <source>
        <dbReference type="Google" id="ProtNLM"/>
    </source>
</evidence>
<dbReference type="GO" id="GO:0016787">
    <property type="term" value="F:hydrolase activity"/>
    <property type="evidence" value="ECO:0007669"/>
    <property type="project" value="UniProtKB-KW"/>
</dbReference>
<comment type="similarity">
    <text evidence="2">Belongs to the purine nucleoside phosphorylase YfiH/LACC1 family.</text>
</comment>
<keyword evidence="5" id="KW-0378">Hydrolase</keyword>
<evidence type="ECO:0000313" key="11">
    <source>
        <dbReference type="Proteomes" id="UP000582837"/>
    </source>
</evidence>
<comment type="catalytic activity">
    <reaction evidence="8">
        <text>adenosine + phosphate = alpha-D-ribose 1-phosphate + adenine</text>
        <dbReference type="Rhea" id="RHEA:27642"/>
        <dbReference type="ChEBI" id="CHEBI:16335"/>
        <dbReference type="ChEBI" id="CHEBI:16708"/>
        <dbReference type="ChEBI" id="CHEBI:43474"/>
        <dbReference type="ChEBI" id="CHEBI:57720"/>
        <dbReference type="EC" id="2.4.2.1"/>
    </reaction>
    <physiologicalReaction direction="left-to-right" evidence="8">
        <dbReference type="Rhea" id="RHEA:27643"/>
    </physiologicalReaction>
</comment>
<dbReference type="InterPro" id="IPR003730">
    <property type="entry name" value="Cu_polyphenol_OxRdtase"/>
</dbReference>
<dbReference type="CDD" id="cd16833">
    <property type="entry name" value="YfiH"/>
    <property type="match status" value="1"/>
</dbReference>
<name>A0A841H7P4_9BACT</name>
<reference evidence="10 11" key="1">
    <citation type="submission" date="2020-08" db="EMBL/GenBank/DDBJ databases">
        <title>Genomic Encyclopedia of Type Strains, Phase IV (KMG-IV): sequencing the most valuable type-strain genomes for metagenomic binning, comparative biology and taxonomic classification.</title>
        <authorList>
            <person name="Goeker M."/>
        </authorList>
    </citation>
    <scope>NUCLEOTIDE SEQUENCE [LARGE SCALE GENOMIC DNA]</scope>
    <source>
        <strain evidence="10 11">DSM 29007</strain>
    </source>
</reference>
<gene>
    <name evidence="10" type="ORF">HNQ61_005689</name>
</gene>
<evidence type="ECO:0000256" key="4">
    <source>
        <dbReference type="ARBA" id="ARBA00022723"/>
    </source>
</evidence>
<evidence type="ECO:0000313" key="10">
    <source>
        <dbReference type="EMBL" id="MBB6074008.1"/>
    </source>
</evidence>